<dbReference type="Proteomes" id="UP000297891">
    <property type="component" value="Unassembled WGS sequence"/>
</dbReference>
<organism evidence="1 2">
    <name type="scientific">Leptospira brenneri</name>
    <dbReference type="NCBI Taxonomy" id="2023182"/>
    <lineage>
        <taxon>Bacteria</taxon>
        <taxon>Pseudomonadati</taxon>
        <taxon>Spirochaetota</taxon>
        <taxon>Spirochaetia</taxon>
        <taxon>Leptospirales</taxon>
        <taxon>Leptospiraceae</taxon>
        <taxon>Leptospira</taxon>
    </lineage>
</organism>
<accession>A0A2M9Y6Y4</accession>
<protein>
    <submittedName>
        <fullName evidence="1">Uncharacterized protein</fullName>
    </submittedName>
</protein>
<dbReference type="AlphaFoldDB" id="A0A2M9Y6Y4"/>
<dbReference type="RefSeq" id="WP_100789320.1">
    <property type="nucleotide sequence ID" value="NZ_NPDQ01000001.1"/>
</dbReference>
<reference evidence="1" key="1">
    <citation type="journal article" date="2019" name="PLoS Negl. Trop. Dis.">
        <title>Revisiting the worldwide diversity of Leptospira species in the environment.</title>
        <authorList>
            <person name="Vincent A.T."/>
            <person name="Schiettekatte O."/>
            <person name="Bourhy P."/>
            <person name="Veyrier F.J."/>
            <person name="Picardeau M."/>
        </authorList>
    </citation>
    <scope>NUCLEOTIDE SEQUENCE [LARGE SCALE GENOMIC DNA]</scope>
    <source>
        <strain evidence="1">201800277</strain>
    </source>
</reference>
<evidence type="ECO:0000313" key="2">
    <source>
        <dbReference type="Proteomes" id="UP000297891"/>
    </source>
</evidence>
<sequence>MKFQKIISIFLISTSILYAEESKPKPATFEYGLKVQNITYFPYETNTVDASQKSDLKNNKDLVYLPFFKYRNTNNKFGFDFDMTNIKISDPYYQVQSLFSRLIPYAYTYGNVQRQEYRLNFFYLPFDNQIFYLGLGLLKIDRLYNVENYDVATYIYSDKINSYGISVPLRSNIQFFDRFSLNLGFDPYVSYGRRSYVNQRTGYSYYMDDRFGPYFFTSRTNPNNVTEILGYQAEVSLSYQFYDNLKIYIGFSRNQSIIRSKNFDQTNFSYYGTRNLLLVSHGSSTERLIDTYNSIYFGVSNTH</sequence>
<name>A0A2M9Y6Y4_9LEPT</name>
<dbReference type="OrthoDB" id="321500at2"/>
<gene>
    <name evidence="1" type="ORF">EHQ30_03515</name>
</gene>
<comment type="caution">
    <text evidence="1">The sequence shown here is derived from an EMBL/GenBank/DDBJ whole genome shotgun (WGS) entry which is preliminary data.</text>
</comment>
<keyword evidence="2" id="KW-1185">Reference proteome</keyword>
<evidence type="ECO:0000313" key="1">
    <source>
        <dbReference type="EMBL" id="TGK95716.1"/>
    </source>
</evidence>
<dbReference type="EMBL" id="RQFP01000001">
    <property type="protein sequence ID" value="TGK95716.1"/>
    <property type="molecule type" value="Genomic_DNA"/>
</dbReference>
<proteinExistence type="predicted"/>